<keyword evidence="2" id="KW-1185">Reference proteome</keyword>
<dbReference type="AlphaFoldDB" id="A0A0C3RUY1"/>
<sequence length="53" mass="6221">MTILQEEFLHQASALIFTHHFHASKKNPVRVSLKKLEFKPCIIDQAQYRQLVS</sequence>
<dbReference type="HOGENOM" id="CLU_3069466_0_0_1"/>
<name>A0A0C3RUY1_PHLG1</name>
<organism evidence="1 2">
    <name type="scientific">Phlebiopsis gigantea (strain 11061_1 CR5-6)</name>
    <name type="common">White-rot fungus</name>
    <name type="synonym">Peniophora gigantea</name>
    <dbReference type="NCBI Taxonomy" id="745531"/>
    <lineage>
        <taxon>Eukaryota</taxon>
        <taxon>Fungi</taxon>
        <taxon>Dikarya</taxon>
        <taxon>Basidiomycota</taxon>
        <taxon>Agaricomycotina</taxon>
        <taxon>Agaricomycetes</taxon>
        <taxon>Polyporales</taxon>
        <taxon>Phanerochaetaceae</taxon>
        <taxon>Phlebiopsis</taxon>
    </lineage>
</organism>
<accession>A0A0C3RUY1</accession>
<proteinExistence type="predicted"/>
<dbReference type="EMBL" id="KN840557">
    <property type="protein sequence ID" value="KIP04941.1"/>
    <property type="molecule type" value="Genomic_DNA"/>
</dbReference>
<gene>
    <name evidence="1" type="ORF">PHLGIDRAFT_175229</name>
</gene>
<dbReference type="Proteomes" id="UP000053257">
    <property type="component" value="Unassembled WGS sequence"/>
</dbReference>
<protein>
    <submittedName>
        <fullName evidence="1">Uncharacterized protein</fullName>
    </submittedName>
</protein>
<evidence type="ECO:0000313" key="1">
    <source>
        <dbReference type="EMBL" id="KIP04941.1"/>
    </source>
</evidence>
<evidence type="ECO:0000313" key="2">
    <source>
        <dbReference type="Proteomes" id="UP000053257"/>
    </source>
</evidence>
<reference evidence="1 2" key="1">
    <citation type="journal article" date="2014" name="PLoS Genet.">
        <title>Analysis of the Phlebiopsis gigantea genome, transcriptome and secretome provides insight into its pioneer colonization strategies of wood.</title>
        <authorList>
            <person name="Hori C."/>
            <person name="Ishida T."/>
            <person name="Igarashi K."/>
            <person name="Samejima M."/>
            <person name="Suzuki H."/>
            <person name="Master E."/>
            <person name="Ferreira P."/>
            <person name="Ruiz-Duenas F.J."/>
            <person name="Held B."/>
            <person name="Canessa P."/>
            <person name="Larrondo L.F."/>
            <person name="Schmoll M."/>
            <person name="Druzhinina I.S."/>
            <person name="Kubicek C.P."/>
            <person name="Gaskell J.A."/>
            <person name="Kersten P."/>
            <person name="St John F."/>
            <person name="Glasner J."/>
            <person name="Sabat G."/>
            <person name="Splinter BonDurant S."/>
            <person name="Syed K."/>
            <person name="Yadav J."/>
            <person name="Mgbeahuruike A.C."/>
            <person name="Kovalchuk A."/>
            <person name="Asiegbu F.O."/>
            <person name="Lackner G."/>
            <person name="Hoffmeister D."/>
            <person name="Rencoret J."/>
            <person name="Gutierrez A."/>
            <person name="Sun H."/>
            <person name="Lindquist E."/>
            <person name="Barry K."/>
            <person name="Riley R."/>
            <person name="Grigoriev I.V."/>
            <person name="Henrissat B."/>
            <person name="Kues U."/>
            <person name="Berka R.M."/>
            <person name="Martinez A.T."/>
            <person name="Covert S.F."/>
            <person name="Blanchette R.A."/>
            <person name="Cullen D."/>
        </authorList>
    </citation>
    <scope>NUCLEOTIDE SEQUENCE [LARGE SCALE GENOMIC DNA]</scope>
    <source>
        <strain evidence="1 2">11061_1 CR5-6</strain>
    </source>
</reference>